<proteinExistence type="predicted"/>
<dbReference type="AlphaFoldDB" id="A0A9D1URF5"/>
<dbReference type="InterPro" id="IPR007820">
    <property type="entry name" value="AbrB_fam"/>
</dbReference>
<protein>
    <submittedName>
        <fullName evidence="2">AbrB family transcriptional regulator</fullName>
    </submittedName>
</protein>
<dbReference type="PANTHER" id="PTHR38457">
    <property type="entry name" value="REGULATOR ABRB-RELATED"/>
    <property type="match status" value="1"/>
</dbReference>
<accession>A0A9D1URF5</accession>
<dbReference type="EMBL" id="DXFZ01000072">
    <property type="protein sequence ID" value="HIW96015.1"/>
    <property type="molecule type" value="Genomic_DNA"/>
</dbReference>
<feature type="transmembrane region" description="Helical" evidence="1">
    <location>
        <begin position="250"/>
        <end position="268"/>
    </location>
</feature>
<feature type="transmembrane region" description="Helical" evidence="1">
    <location>
        <begin position="86"/>
        <end position="105"/>
    </location>
</feature>
<reference evidence="2" key="2">
    <citation type="submission" date="2021-04" db="EMBL/GenBank/DDBJ databases">
        <authorList>
            <person name="Gilroy R."/>
        </authorList>
    </citation>
    <scope>NUCLEOTIDE SEQUENCE</scope>
    <source>
        <strain evidence="2">4376</strain>
    </source>
</reference>
<keyword evidence="1" id="KW-0812">Transmembrane</keyword>
<keyword evidence="1" id="KW-1133">Transmembrane helix</keyword>
<feature type="transmembrane region" description="Helical" evidence="1">
    <location>
        <begin position="275"/>
        <end position="300"/>
    </location>
</feature>
<dbReference type="Pfam" id="PF05145">
    <property type="entry name" value="AbrB"/>
    <property type="match status" value="1"/>
</dbReference>
<feature type="transmembrane region" description="Helical" evidence="1">
    <location>
        <begin position="146"/>
        <end position="167"/>
    </location>
</feature>
<dbReference type="PANTHER" id="PTHR38457:SF1">
    <property type="entry name" value="REGULATOR ABRB-RELATED"/>
    <property type="match status" value="1"/>
</dbReference>
<dbReference type="InterPro" id="IPR017516">
    <property type="entry name" value="AbrB_dup"/>
</dbReference>
<keyword evidence="1" id="KW-0472">Membrane</keyword>
<feature type="transmembrane region" description="Helical" evidence="1">
    <location>
        <begin position="218"/>
        <end position="238"/>
    </location>
</feature>
<feature type="transmembrane region" description="Helical" evidence="1">
    <location>
        <begin position="28"/>
        <end position="45"/>
    </location>
</feature>
<comment type="caution">
    <text evidence="2">The sequence shown here is derived from an EMBL/GenBank/DDBJ whole genome shotgun (WGS) entry which is preliminary data.</text>
</comment>
<feature type="transmembrane region" description="Helical" evidence="1">
    <location>
        <begin position="337"/>
        <end position="358"/>
    </location>
</feature>
<dbReference type="PIRSF" id="PIRSF038991">
    <property type="entry name" value="Protein_AbrB"/>
    <property type="match status" value="1"/>
</dbReference>
<dbReference type="GO" id="GO:0010468">
    <property type="term" value="P:regulation of gene expression"/>
    <property type="evidence" value="ECO:0007669"/>
    <property type="project" value="InterPro"/>
</dbReference>
<reference evidence="2" key="1">
    <citation type="journal article" date="2021" name="PeerJ">
        <title>Extensive microbial diversity within the chicken gut microbiome revealed by metagenomics and culture.</title>
        <authorList>
            <person name="Gilroy R."/>
            <person name="Ravi A."/>
            <person name="Getino M."/>
            <person name="Pursley I."/>
            <person name="Horton D.L."/>
            <person name="Alikhan N.F."/>
            <person name="Baker D."/>
            <person name="Gharbi K."/>
            <person name="Hall N."/>
            <person name="Watson M."/>
            <person name="Adriaenssens E.M."/>
            <person name="Foster-Nyarko E."/>
            <person name="Jarju S."/>
            <person name="Secka A."/>
            <person name="Antonio M."/>
            <person name="Oren A."/>
            <person name="Chaudhuri R.R."/>
            <person name="La Ragione R."/>
            <person name="Hildebrand F."/>
            <person name="Pallen M.J."/>
        </authorList>
    </citation>
    <scope>NUCLEOTIDE SEQUENCE</scope>
    <source>
        <strain evidence="2">4376</strain>
    </source>
</reference>
<dbReference type="Proteomes" id="UP000824189">
    <property type="component" value="Unassembled WGS sequence"/>
</dbReference>
<gene>
    <name evidence="2" type="ORF">H9867_05970</name>
</gene>
<organism evidence="2 3">
    <name type="scientific">Candidatus Corynebacterium gallistercoris</name>
    <dbReference type="NCBI Taxonomy" id="2838530"/>
    <lineage>
        <taxon>Bacteria</taxon>
        <taxon>Bacillati</taxon>
        <taxon>Actinomycetota</taxon>
        <taxon>Actinomycetes</taxon>
        <taxon>Mycobacteriales</taxon>
        <taxon>Corynebacteriaceae</taxon>
        <taxon>Corynebacterium</taxon>
    </lineage>
</organism>
<feature type="transmembrane region" description="Helical" evidence="1">
    <location>
        <begin position="57"/>
        <end position="80"/>
    </location>
</feature>
<dbReference type="GO" id="GO:0016020">
    <property type="term" value="C:membrane"/>
    <property type="evidence" value="ECO:0007669"/>
    <property type="project" value="InterPro"/>
</dbReference>
<evidence type="ECO:0000313" key="3">
    <source>
        <dbReference type="Proteomes" id="UP000824189"/>
    </source>
</evidence>
<evidence type="ECO:0000313" key="2">
    <source>
        <dbReference type="EMBL" id="HIW96015.1"/>
    </source>
</evidence>
<sequence length="363" mass="37872">MRKPLATAALSAVAVGLSFIAEKVGIPAAWIFAFLVVFGIYAIVGDRQVTPPKKAMIPAQVIVALLCTAPLTTSSLATIASYAGPTIISLAVTLAVCALASWLLVRFHRTSPTTATLATLAGGASAMVMLSNELKADTRFVTLTQYLRVSIVVLTLPAFVGVLGTLADSGPGEAGVASPQEENLLATNWHGIVGCIVIGVAVWAFTKVTARWFTVSSPYLLLSIAFAMIAVMGLGVPVEYISPDGLVVDAAYALIGIQAGGTLTKSALRQFVRALPVIVGVIALMMATSVAAAFAIAGIWDFPVLDAYLATVPGGIYAVIAFAHEAGTEPIVTVIQVMRVIAMLVVGAYAPQLIKLFWGRRHH</sequence>
<name>A0A9D1URF5_9CORY</name>
<evidence type="ECO:0000256" key="1">
    <source>
        <dbReference type="SAM" id="Phobius"/>
    </source>
</evidence>
<dbReference type="NCBIfam" id="TIGR03082">
    <property type="entry name" value="Gneg_AbrB_dup"/>
    <property type="match status" value="1"/>
</dbReference>
<feature type="transmembrane region" description="Helical" evidence="1">
    <location>
        <begin position="187"/>
        <end position="206"/>
    </location>
</feature>